<dbReference type="EMBL" id="AGNL01000446">
    <property type="protein sequence ID" value="EJK77759.1"/>
    <property type="molecule type" value="Genomic_DNA"/>
</dbReference>
<proteinExistence type="predicted"/>
<evidence type="ECO:0000313" key="2">
    <source>
        <dbReference type="Proteomes" id="UP000266841"/>
    </source>
</evidence>
<accession>K3W4D7</accession>
<evidence type="ECO:0000313" key="1">
    <source>
        <dbReference type="EMBL" id="EJK77759.1"/>
    </source>
</evidence>
<dbReference type="Proteomes" id="UP000266841">
    <property type="component" value="Unassembled WGS sequence"/>
</dbReference>
<name>K3W4D7_THAOC</name>
<comment type="caution">
    <text evidence="1">The sequence shown here is derived from an EMBL/GenBank/DDBJ whole genome shotgun (WGS) entry which is preliminary data.</text>
</comment>
<feature type="non-terminal residue" evidence="1">
    <location>
        <position position="144"/>
    </location>
</feature>
<keyword evidence="2" id="KW-1185">Reference proteome</keyword>
<protein>
    <submittedName>
        <fullName evidence="1">Uncharacterized protein</fullName>
    </submittedName>
</protein>
<dbReference type="AlphaFoldDB" id="K3W4D7"/>
<organism evidence="1 2">
    <name type="scientific">Thalassiosira oceanica</name>
    <name type="common">Marine diatom</name>
    <dbReference type="NCBI Taxonomy" id="159749"/>
    <lineage>
        <taxon>Eukaryota</taxon>
        <taxon>Sar</taxon>
        <taxon>Stramenopiles</taxon>
        <taxon>Ochrophyta</taxon>
        <taxon>Bacillariophyta</taxon>
        <taxon>Coscinodiscophyceae</taxon>
        <taxon>Thalassiosirophycidae</taxon>
        <taxon>Thalassiosirales</taxon>
        <taxon>Thalassiosiraceae</taxon>
        <taxon>Thalassiosira</taxon>
    </lineage>
</organism>
<sequence length="144" mass="16722">MAEEAAKRIYEDAWDEEKPMLPRYDGESWIELYHHLLMLRARLIFDQLVGSGVEYHGGDKRAVQGNGQPRSSQALCGSHIMRAGKHWATFTSSSSFEDFQTVGVIRPLPGSGWEKRGLEWFSPDYHKKFHQDLQRERTNRWEGN</sequence>
<reference evidence="1 2" key="1">
    <citation type="journal article" date="2012" name="Genome Biol.">
        <title>Genome and low-iron response of an oceanic diatom adapted to chronic iron limitation.</title>
        <authorList>
            <person name="Lommer M."/>
            <person name="Specht M."/>
            <person name="Roy A.S."/>
            <person name="Kraemer L."/>
            <person name="Andreson R."/>
            <person name="Gutowska M.A."/>
            <person name="Wolf J."/>
            <person name="Bergner S.V."/>
            <person name="Schilhabel M.B."/>
            <person name="Klostermeier U.C."/>
            <person name="Beiko R.G."/>
            <person name="Rosenstiel P."/>
            <person name="Hippler M."/>
            <person name="Laroche J."/>
        </authorList>
    </citation>
    <scope>NUCLEOTIDE SEQUENCE [LARGE SCALE GENOMIC DNA]</scope>
    <source>
        <strain evidence="1 2">CCMP1005</strain>
    </source>
</reference>
<gene>
    <name evidence="1" type="ORF">THAOC_00389</name>
</gene>